<dbReference type="SUPFAM" id="SSF160991">
    <property type="entry name" value="CV3147-like"/>
    <property type="match status" value="1"/>
</dbReference>
<dbReference type="InterPro" id="IPR024071">
    <property type="entry name" value="S-Me-THD_C_sf"/>
</dbReference>
<dbReference type="InterPro" id="IPR048350">
    <property type="entry name" value="S-Me-THD-like_C"/>
</dbReference>
<evidence type="ECO:0000313" key="4">
    <source>
        <dbReference type="Proteomes" id="UP000270471"/>
    </source>
</evidence>
<evidence type="ECO:0000259" key="2">
    <source>
        <dbReference type="Pfam" id="PF20906"/>
    </source>
</evidence>
<dbReference type="EMBL" id="PENI01000014">
    <property type="protein sequence ID" value="RMB83853.1"/>
    <property type="molecule type" value="Genomic_DNA"/>
</dbReference>
<dbReference type="InterPro" id="IPR027479">
    <property type="entry name" value="S-Me-THD_N_sf"/>
</dbReference>
<gene>
    <name evidence="3" type="ORF">CTZ28_22420</name>
</gene>
<dbReference type="Gene3D" id="2.40.390.10">
    <property type="entry name" value="CV3147-like"/>
    <property type="match status" value="1"/>
</dbReference>
<protein>
    <recommendedName>
        <fullName evidence="5">DUF917 domain-containing protein</fullName>
    </recommendedName>
</protein>
<dbReference type="RefSeq" id="WP_121891479.1">
    <property type="nucleotide sequence ID" value="NZ_PENI01000014.1"/>
</dbReference>
<accession>A0A3M0IAP7</accession>
<reference evidence="3 4" key="1">
    <citation type="submission" date="2017-11" db="EMBL/GenBank/DDBJ databases">
        <title>Draft genome of actinobacteria isolated from guarana (Paullinia cupana (Mart.) Ducke.</title>
        <authorList>
            <person name="Siqueira K.A."/>
            <person name="Liotti R.G."/>
            <person name="Mendes T.A.O."/>
            <person name="Soares M.A."/>
        </authorList>
    </citation>
    <scope>NUCLEOTIDE SEQUENCE [LARGE SCALE GENOMIC DNA]</scope>
    <source>
        <strain evidence="3 4">193</strain>
    </source>
</reference>
<dbReference type="InterPro" id="IPR010318">
    <property type="entry name" value="S-Me-THD_N"/>
</dbReference>
<dbReference type="Gene3D" id="3.40.1610.10">
    <property type="entry name" value="CV3147-like domain"/>
    <property type="match status" value="1"/>
</dbReference>
<comment type="caution">
    <text evidence="3">The sequence shown here is derived from an EMBL/GenBank/DDBJ whole genome shotgun (WGS) entry which is preliminary data.</text>
</comment>
<proteinExistence type="predicted"/>
<name>A0A3M0IAP7_9ACTN</name>
<dbReference type="Proteomes" id="UP000270471">
    <property type="component" value="Unassembled WGS sequence"/>
</dbReference>
<sequence>MTAPGTDTGTSTLSSVTREDLKDIATGAAILGTGGGGDPYVGRLLADVALAQHGPVRITPLGELPDDAVVVAVGVIGAPTIGLEKIQGAEEVTDAVKALDAALPHPVTHIVCTEIGGGNSMVPIVAAARLGLPLVDADGMGRAFPELQMLTPGLLGISATPLGLADEKGNTLVLRSPQNDWAEHIARAVAVSMGCTASYAMYPMAGADARAAYIPGTLSWAHRLGRLHRRSRSDHRDVPAVIAAELDGRVVFRGKVTGVERRTVGGFVRGRAVLAGAGDPAERFEIEFQNENLVARYDGRIVATVPDLICVVESDGGAPITTENLGYGMRASVLVAPSDPRWRTERGLSLVGPRYFGYDLDYVPFEHR</sequence>
<evidence type="ECO:0000259" key="1">
    <source>
        <dbReference type="Pfam" id="PF06032"/>
    </source>
</evidence>
<feature type="domain" description="S-Me-THD-like C-terminal" evidence="2">
    <location>
        <begin position="178"/>
        <end position="364"/>
    </location>
</feature>
<feature type="domain" description="S-Me-THD N-terminal" evidence="1">
    <location>
        <begin position="19"/>
        <end position="175"/>
    </location>
</feature>
<dbReference type="Pfam" id="PF20906">
    <property type="entry name" value="S-Me-THD_C"/>
    <property type="match status" value="1"/>
</dbReference>
<organism evidence="3 4">
    <name type="scientific">Streptomyces shenzhenensis</name>
    <dbReference type="NCBI Taxonomy" id="943815"/>
    <lineage>
        <taxon>Bacteria</taxon>
        <taxon>Bacillati</taxon>
        <taxon>Actinomycetota</taxon>
        <taxon>Actinomycetes</taxon>
        <taxon>Kitasatosporales</taxon>
        <taxon>Streptomycetaceae</taxon>
        <taxon>Streptomyces</taxon>
    </lineage>
</organism>
<dbReference type="OrthoDB" id="3170437at2"/>
<evidence type="ECO:0000313" key="3">
    <source>
        <dbReference type="EMBL" id="RMB83853.1"/>
    </source>
</evidence>
<keyword evidence="4" id="KW-1185">Reference proteome</keyword>
<dbReference type="Pfam" id="PF06032">
    <property type="entry name" value="S-Me-THD_N"/>
    <property type="match status" value="1"/>
</dbReference>
<evidence type="ECO:0008006" key="5">
    <source>
        <dbReference type="Google" id="ProtNLM"/>
    </source>
</evidence>
<dbReference type="AlphaFoldDB" id="A0A3M0IAP7"/>